<dbReference type="GO" id="GO:0005524">
    <property type="term" value="F:ATP binding"/>
    <property type="evidence" value="ECO:0007669"/>
    <property type="project" value="UniProtKB-UniRule"/>
</dbReference>
<dbReference type="InterPro" id="IPR008271">
    <property type="entry name" value="Ser/Thr_kinase_AS"/>
</dbReference>
<dbReference type="OrthoDB" id="248923at2759"/>
<dbReference type="PROSITE" id="PS50011">
    <property type="entry name" value="PROTEIN_KINASE_DOM"/>
    <property type="match status" value="1"/>
</dbReference>
<reference evidence="14" key="1">
    <citation type="journal article" date="2006" name="PLoS Biol.">
        <title>Macronuclear genome sequence of the ciliate Tetrahymena thermophila, a model eukaryote.</title>
        <authorList>
            <person name="Eisen J.A."/>
            <person name="Coyne R.S."/>
            <person name="Wu M."/>
            <person name="Wu D."/>
            <person name="Thiagarajan M."/>
            <person name="Wortman J.R."/>
            <person name="Badger J.H."/>
            <person name="Ren Q."/>
            <person name="Amedeo P."/>
            <person name="Jones K.M."/>
            <person name="Tallon L.J."/>
            <person name="Delcher A.L."/>
            <person name="Salzberg S.L."/>
            <person name="Silva J.C."/>
            <person name="Haas B.J."/>
            <person name="Majoros W.H."/>
            <person name="Farzad M."/>
            <person name="Carlton J.M."/>
            <person name="Smith R.K. Jr."/>
            <person name="Garg J."/>
            <person name="Pearlman R.E."/>
            <person name="Karrer K.M."/>
            <person name="Sun L."/>
            <person name="Manning G."/>
            <person name="Elde N.C."/>
            <person name="Turkewitz A.P."/>
            <person name="Asai D.J."/>
            <person name="Wilkes D.E."/>
            <person name="Wang Y."/>
            <person name="Cai H."/>
            <person name="Collins K."/>
            <person name="Stewart B.A."/>
            <person name="Lee S.R."/>
            <person name="Wilamowska K."/>
            <person name="Weinberg Z."/>
            <person name="Ruzzo W.L."/>
            <person name="Wloga D."/>
            <person name="Gaertig J."/>
            <person name="Frankel J."/>
            <person name="Tsao C.-C."/>
            <person name="Gorovsky M.A."/>
            <person name="Keeling P.J."/>
            <person name="Waller R.F."/>
            <person name="Patron N.J."/>
            <person name="Cherry J.M."/>
            <person name="Stover N.A."/>
            <person name="Krieger C.J."/>
            <person name="del Toro C."/>
            <person name="Ryder H.F."/>
            <person name="Williamson S.C."/>
            <person name="Barbeau R.A."/>
            <person name="Hamilton E.P."/>
            <person name="Orias E."/>
        </authorList>
    </citation>
    <scope>NUCLEOTIDE SEQUENCE [LARGE SCALE GENOMIC DNA]</scope>
    <source>
        <strain evidence="14">SB210</strain>
    </source>
</reference>
<dbReference type="PROSITE" id="PS00107">
    <property type="entry name" value="PROTEIN_KINASE_ATP"/>
    <property type="match status" value="1"/>
</dbReference>
<dbReference type="EMBL" id="GG662612">
    <property type="protein sequence ID" value="EAS00656.2"/>
    <property type="molecule type" value="Genomic_DNA"/>
</dbReference>
<accession>I7LW30</accession>
<keyword evidence="10" id="KW-0175">Coiled coil</keyword>
<dbReference type="RefSeq" id="XP_001020901.2">
    <property type="nucleotide sequence ID" value="XM_001020901.3"/>
</dbReference>
<protein>
    <recommendedName>
        <fullName evidence="1">non-specific serine/threonine protein kinase</fullName>
        <ecNumber evidence="1">2.7.11.1</ecNumber>
    </recommendedName>
</protein>
<feature type="coiled-coil region" evidence="10">
    <location>
        <begin position="619"/>
        <end position="653"/>
    </location>
</feature>
<gene>
    <name evidence="13" type="ORF">TTHERM_00412070</name>
</gene>
<dbReference type="Pfam" id="PF10498">
    <property type="entry name" value="IFT57"/>
    <property type="match status" value="1"/>
</dbReference>
<dbReference type="EC" id="2.7.11.1" evidence="1"/>
<dbReference type="Gene3D" id="1.10.510.10">
    <property type="entry name" value="Transferase(Phosphotransferase) domain 1"/>
    <property type="match status" value="1"/>
</dbReference>
<dbReference type="InterPro" id="IPR000719">
    <property type="entry name" value="Prot_kinase_dom"/>
</dbReference>
<dbReference type="InterPro" id="IPR017441">
    <property type="entry name" value="Protein_kinase_ATP_BS"/>
</dbReference>
<keyword evidence="3" id="KW-0808">Transferase</keyword>
<keyword evidence="4 9" id="KW-0547">Nucleotide-binding</keyword>
<dbReference type="eggNOG" id="KOG0591">
    <property type="taxonomic scope" value="Eukaryota"/>
</dbReference>
<evidence type="ECO:0000256" key="8">
    <source>
        <dbReference type="ARBA" id="ARBA00048679"/>
    </source>
</evidence>
<dbReference type="AlphaFoldDB" id="I7LW30"/>
<evidence type="ECO:0000256" key="7">
    <source>
        <dbReference type="ARBA" id="ARBA00047899"/>
    </source>
</evidence>
<sequence length="755" mass="88353">MSKDIQEFTGKEIQGYTVSKPIGQGKFSTVYKAETANKQVFALKKIKIFDMMDPKQREKCLKEVGLMKPLDHPNIIKYIDSFIHNNELIIVTEWAEKGDLKRLIKMQQQEETPFEELKIWEYMQQIASALNHMHEKRIMHRDLKPANIFIAQDDTLKVGDLGLGREFSSGTIEVYSKVGTPLYMSPELLHGEGYDMKSDVWSLGCIVYELSEFKSPFRNENDKMSLMDLFQNITKGEYKQISKRYSEDLQQIIDDMIVVDPTKRIDTEVVLQRCEKKINQLKKNPKIDCILVNEDIYEKLTLLEYHNFFCKPMHRDPVSKVFFSISDQTPAQNNKKFFYFAELCYWIMSIQKYDKKNKIQAALKLKSLGNWESVDECAQQLLFDLKKWGLRLPDSLNVQHIRNGYGDTVCFILNDILNRELIRLNFKFEDPKHTDVQNGQQETENGVLQDPDLNEYMIEEEDIQDEDSIVGEEEQGDLLNGQYNKRQNGEEAYDYKKIIDEDREMIISNVDPLEWQKECLRVTTELQNFDLKIKKNEITAQINENDYINNLNRLQKFQRGMNMQAQILQEPFVNKIITNWQNQLDQIEKGEQRINQGNIDSINVLKEKVQSKKKFLLDLEQKSEQVKSQIQNFDSMNEQYEKVKKEIVEREKLITGNDQTNKIKDAIQKIKTEIKSMTIKIGVLQSNLLSKQLNIELNKFKNGSDDEDGIDDNYLNDLQQSKNNNKNSNTNGEINQGFSDDQNEENLMDISDDNF</sequence>
<keyword evidence="6 9" id="KW-0067">ATP-binding</keyword>
<evidence type="ECO:0000256" key="1">
    <source>
        <dbReference type="ARBA" id="ARBA00012513"/>
    </source>
</evidence>
<evidence type="ECO:0000259" key="12">
    <source>
        <dbReference type="PROSITE" id="PS50011"/>
    </source>
</evidence>
<dbReference type="GeneID" id="7825757"/>
<evidence type="ECO:0000256" key="6">
    <source>
        <dbReference type="ARBA" id="ARBA00022840"/>
    </source>
</evidence>
<dbReference type="SUPFAM" id="SSF56112">
    <property type="entry name" value="Protein kinase-like (PK-like)"/>
    <property type="match status" value="1"/>
</dbReference>
<dbReference type="Proteomes" id="UP000009168">
    <property type="component" value="Unassembled WGS sequence"/>
</dbReference>
<dbReference type="KEGG" id="tet:TTHERM_00412070"/>
<name>I7LW30_TETTS</name>
<keyword evidence="14" id="KW-1185">Reference proteome</keyword>
<evidence type="ECO:0000256" key="4">
    <source>
        <dbReference type="ARBA" id="ARBA00022741"/>
    </source>
</evidence>
<dbReference type="GO" id="GO:0004674">
    <property type="term" value="F:protein serine/threonine kinase activity"/>
    <property type="evidence" value="ECO:0007669"/>
    <property type="project" value="UniProtKB-KW"/>
</dbReference>
<dbReference type="InterPro" id="IPR051131">
    <property type="entry name" value="NEK_Ser/Thr_kinase_NIMA"/>
</dbReference>
<feature type="binding site" evidence="9">
    <location>
        <position position="44"/>
    </location>
    <ligand>
        <name>ATP</name>
        <dbReference type="ChEBI" id="CHEBI:30616"/>
    </ligand>
</feature>
<dbReference type="InterPro" id="IPR019530">
    <property type="entry name" value="Intra-flagellar_transport_57"/>
</dbReference>
<dbReference type="PROSITE" id="PS00108">
    <property type="entry name" value="PROTEIN_KINASE_ST"/>
    <property type="match status" value="1"/>
</dbReference>
<proteinExistence type="predicted"/>
<evidence type="ECO:0000313" key="13">
    <source>
        <dbReference type="EMBL" id="EAS00656.2"/>
    </source>
</evidence>
<organism evidence="13 14">
    <name type="scientific">Tetrahymena thermophila (strain SB210)</name>
    <dbReference type="NCBI Taxonomy" id="312017"/>
    <lineage>
        <taxon>Eukaryota</taxon>
        <taxon>Sar</taxon>
        <taxon>Alveolata</taxon>
        <taxon>Ciliophora</taxon>
        <taxon>Intramacronucleata</taxon>
        <taxon>Oligohymenophorea</taxon>
        <taxon>Hymenostomatida</taxon>
        <taxon>Tetrahymenina</taxon>
        <taxon>Tetrahymenidae</taxon>
        <taxon>Tetrahymena</taxon>
    </lineage>
</organism>
<dbReference type="STRING" id="312017.I7LW30"/>
<keyword evidence="2" id="KW-0723">Serine/threonine-protein kinase</keyword>
<feature type="compositionally biased region" description="Acidic residues" evidence="11">
    <location>
        <begin position="741"/>
        <end position="755"/>
    </location>
</feature>
<dbReference type="SMART" id="SM00220">
    <property type="entry name" value="S_TKc"/>
    <property type="match status" value="1"/>
</dbReference>
<evidence type="ECO:0000256" key="11">
    <source>
        <dbReference type="SAM" id="MobiDB-lite"/>
    </source>
</evidence>
<feature type="region of interest" description="Disordered" evidence="11">
    <location>
        <begin position="706"/>
        <end position="755"/>
    </location>
</feature>
<keyword evidence="5 13" id="KW-0418">Kinase</keyword>
<evidence type="ECO:0000256" key="5">
    <source>
        <dbReference type="ARBA" id="ARBA00022777"/>
    </source>
</evidence>
<evidence type="ECO:0000313" key="14">
    <source>
        <dbReference type="Proteomes" id="UP000009168"/>
    </source>
</evidence>
<dbReference type="Pfam" id="PF00069">
    <property type="entry name" value="Pkinase"/>
    <property type="match status" value="1"/>
</dbReference>
<comment type="catalytic activity">
    <reaction evidence="7">
        <text>L-threonyl-[protein] + ATP = O-phospho-L-threonyl-[protein] + ADP + H(+)</text>
        <dbReference type="Rhea" id="RHEA:46608"/>
        <dbReference type="Rhea" id="RHEA-COMP:11060"/>
        <dbReference type="Rhea" id="RHEA-COMP:11605"/>
        <dbReference type="ChEBI" id="CHEBI:15378"/>
        <dbReference type="ChEBI" id="CHEBI:30013"/>
        <dbReference type="ChEBI" id="CHEBI:30616"/>
        <dbReference type="ChEBI" id="CHEBI:61977"/>
        <dbReference type="ChEBI" id="CHEBI:456216"/>
        <dbReference type="EC" id="2.7.11.1"/>
    </reaction>
</comment>
<evidence type="ECO:0000256" key="10">
    <source>
        <dbReference type="SAM" id="Coils"/>
    </source>
</evidence>
<feature type="domain" description="Protein kinase" evidence="12">
    <location>
        <begin position="16"/>
        <end position="278"/>
    </location>
</feature>
<evidence type="ECO:0000256" key="2">
    <source>
        <dbReference type="ARBA" id="ARBA00022527"/>
    </source>
</evidence>
<dbReference type="InParanoid" id="I7LW30"/>
<evidence type="ECO:0000256" key="9">
    <source>
        <dbReference type="PROSITE-ProRule" id="PRU10141"/>
    </source>
</evidence>
<dbReference type="PANTHER" id="PTHR44899">
    <property type="entry name" value="CAMK FAMILY PROTEIN KINASE"/>
    <property type="match status" value="1"/>
</dbReference>
<evidence type="ECO:0000256" key="3">
    <source>
        <dbReference type="ARBA" id="ARBA00022679"/>
    </source>
</evidence>
<dbReference type="InterPro" id="IPR011009">
    <property type="entry name" value="Kinase-like_dom_sf"/>
</dbReference>
<comment type="catalytic activity">
    <reaction evidence="8">
        <text>L-seryl-[protein] + ATP = O-phospho-L-seryl-[protein] + ADP + H(+)</text>
        <dbReference type="Rhea" id="RHEA:17989"/>
        <dbReference type="Rhea" id="RHEA-COMP:9863"/>
        <dbReference type="Rhea" id="RHEA-COMP:11604"/>
        <dbReference type="ChEBI" id="CHEBI:15378"/>
        <dbReference type="ChEBI" id="CHEBI:29999"/>
        <dbReference type="ChEBI" id="CHEBI:30616"/>
        <dbReference type="ChEBI" id="CHEBI:83421"/>
        <dbReference type="ChEBI" id="CHEBI:456216"/>
        <dbReference type="EC" id="2.7.11.1"/>
    </reaction>
</comment>
<feature type="compositionally biased region" description="Low complexity" evidence="11">
    <location>
        <begin position="715"/>
        <end position="731"/>
    </location>
</feature>